<evidence type="ECO:0000313" key="9">
    <source>
        <dbReference type="Proteomes" id="UP000278627"/>
    </source>
</evidence>
<keyword evidence="5" id="KW-1015">Disulfide bond</keyword>
<dbReference type="InterPro" id="IPR013783">
    <property type="entry name" value="Ig-like_fold"/>
</dbReference>
<dbReference type="InterPro" id="IPR007110">
    <property type="entry name" value="Ig-like_dom"/>
</dbReference>
<keyword evidence="9" id="KW-1185">Reference proteome</keyword>
<dbReference type="FunFam" id="2.60.40.10:FF:000345">
    <property type="entry name" value="Muscle M-line assembly protein unc-89"/>
    <property type="match status" value="1"/>
</dbReference>
<dbReference type="GO" id="GO:0030017">
    <property type="term" value="C:sarcomere"/>
    <property type="evidence" value="ECO:0007669"/>
    <property type="project" value="UniProtKB-SubCell"/>
</dbReference>
<organism evidence="10">
    <name type="scientific">Brugia pahangi</name>
    <name type="common">Filarial nematode worm</name>
    <dbReference type="NCBI Taxonomy" id="6280"/>
    <lineage>
        <taxon>Eukaryota</taxon>
        <taxon>Metazoa</taxon>
        <taxon>Ecdysozoa</taxon>
        <taxon>Nematoda</taxon>
        <taxon>Chromadorea</taxon>
        <taxon>Rhabditida</taxon>
        <taxon>Spirurina</taxon>
        <taxon>Spiruromorpha</taxon>
        <taxon>Filarioidea</taxon>
        <taxon>Onchocercidae</taxon>
        <taxon>Brugia</taxon>
    </lineage>
</organism>
<dbReference type="InterPro" id="IPR036179">
    <property type="entry name" value="Ig-like_dom_sf"/>
</dbReference>
<dbReference type="PROSITE" id="PS50835">
    <property type="entry name" value="IG_LIKE"/>
    <property type="match status" value="4"/>
</dbReference>
<dbReference type="Proteomes" id="UP000278627">
    <property type="component" value="Unassembled WGS sequence"/>
</dbReference>
<evidence type="ECO:0000256" key="2">
    <source>
        <dbReference type="ARBA" id="ARBA00006692"/>
    </source>
</evidence>
<feature type="domain" description="Ig-like" evidence="7">
    <location>
        <begin position="179"/>
        <end position="268"/>
    </location>
</feature>
<evidence type="ECO:0000256" key="3">
    <source>
        <dbReference type="ARBA" id="ARBA00022490"/>
    </source>
</evidence>
<feature type="domain" description="Ig-like" evidence="7">
    <location>
        <begin position="391"/>
        <end position="475"/>
    </location>
</feature>
<comment type="similarity">
    <text evidence="2">Belongs to the protein kinase superfamily. CAMK Ser/Thr protein kinase family.</text>
</comment>
<dbReference type="PANTHER" id="PTHR47633">
    <property type="entry name" value="IMMUNOGLOBULIN"/>
    <property type="match status" value="1"/>
</dbReference>
<dbReference type="FunFam" id="2.60.40.10:FF:000032">
    <property type="entry name" value="palladin isoform X1"/>
    <property type="match status" value="2"/>
</dbReference>
<name>A0A0N4T9K3_BRUPA</name>
<comment type="subcellular location">
    <subcellularLocation>
        <location evidence="1">Cytoplasm</location>
        <location evidence="1">Myofibril</location>
        <location evidence="1">Sarcomere</location>
    </subcellularLocation>
</comment>
<dbReference type="InterPro" id="IPR013098">
    <property type="entry name" value="Ig_I-set"/>
</dbReference>
<evidence type="ECO:0000259" key="7">
    <source>
        <dbReference type="PROSITE" id="PS50835"/>
    </source>
</evidence>
<evidence type="ECO:0000256" key="5">
    <source>
        <dbReference type="ARBA" id="ARBA00023157"/>
    </source>
</evidence>
<dbReference type="SMART" id="SM00408">
    <property type="entry name" value="IGc2"/>
    <property type="match status" value="4"/>
</dbReference>
<keyword evidence="6" id="KW-0393">Immunoglobulin domain</keyword>
<dbReference type="STRING" id="6280.A0A0N4T9K3"/>
<dbReference type="InterPro" id="IPR003599">
    <property type="entry name" value="Ig_sub"/>
</dbReference>
<reference evidence="8 9" key="2">
    <citation type="submission" date="2018-11" db="EMBL/GenBank/DDBJ databases">
        <authorList>
            <consortium name="Pathogen Informatics"/>
        </authorList>
    </citation>
    <scope>NUCLEOTIDE SEQUENCE [LARGE SCALE GENOMIC DNA]</scope>
</reference>
<dbReference type="Pfam" id="PF07679">
    <property type="entry name" value="I-set"/>
    <property type="match status" value="5"/>
</dbReference>
<evidence type="ECO:0000313" key="10">
    <source>
        <dbReference type="WBParaSite" id="BPAG_0000489001-mRNA-1"/>
    </source>
</evidence>
<gene>
    <name evidence="8" type="ORF">BPAG_LOCUS4854</name>
</gene>
<dbReference type="InterPro" id="IPR003598">
    <property type="entry name" value="Ig_sub2"/>
</dbReference>
<keyword evidence="4" id="KW-0677">Repeat</keyword>
<dbReference type="EMBL" id="UZAD01002808">
    <property type="protein sequence ID" value="VDN86040.1"/>
    <property type="molecule type" value="Genomic_DNA"/>
</dbReference>
<reference evidence="10" key="1">
    <citation type="submission" date="2017-02" db="UniProtKB">
        <authorList>
            <consortium name="WormBaseParasite"/>
        </authorList>
    </citation>
    <scope>IDENTIFICATION</scope>
</reference>
<dbReference type="WBParaSite" id="BPAG_0000489001-mRNA-1">
    <property type="protein sequence ID" value="BPAG_0000489001-mRNA-1"/>
    <property type="gene ID" value="BPAG_0000489001"/>
</dbReference>
<dbReference type="Gene3D" id="2.60.40.10">
    <property type="entry name" value="Immunoglobulins"/>
    <property type="match status" value="5"/>
</dbReference>
<evidence type="ECO:0000256" key="4">
    <source>
        <dbReference type="ARBA" id="ARBA00022737"/>
    </source>
</evidence>
<feature type="domain" description="Ig-like" evidence="7">
    <location>
        <begin position="285"/>
        <end position="374"/>
    </location>
</feature>
<evidence type="ECO:0000256" key="1">
    <source>
        <dbReference type="ARBA" id="ARBA00004204"/>
    </source>
</evidence>
<protein>
    <submittedName>
        <fullName evidence="10">Muscle M-line assembly protein unc-89</fullName>
    </submittedName>
</protein>
<proteinExistence type="inferred from homology"/>
<accession>A0A0N4T9K3</accession>
<dbReference type="SMART" id="SM00409">
    <property type="entry name" value="IG"/>
    <property type="match status" value="4"/>
</dbReference>
<evidence type="ECO:0000313" key="8">
    <source>
        <dbReference type="EMBL" id="VDN86040.1"/>
    </source>
</evidence>
<feature type="domain" description="Ig-like" evidence="7">
    <location>
        <begin position="74"/>
        <end position="168"/>
    </location>
</feature>
<keyword evidence="3" id="KW-0963">Cytoplasm</keyword>
<sequence length="479" mass="53480">EGQPRTVKWFKNGQEIKPDDRVQITENPETGVYTLTIPESLASDDAAYRVVLSNKLGEVQSGSISRVKSKKIEPIISAATFITPLEDVVLPEGANLTLKCKVSGEPTPTLKWYKNGNEIIKNDRIVMRMTLDGTATLRILDSKKEDTGRYTVTAINSAGESKSECSVQILDSDELPSEPKFVIPLKDVVAEIGTKAEFNVKVRGIPKPTLKWLIANQDVSHLDGIKIEDLNDGNWTMIIENVTEAFIGRIKCIAMNENGKTECESQLIQTESKIGKVKSDEGYPPKFNVPLWDRRILEGQVTTIECHVDAKPIANIIWTKDGITLTESDRIEIRNTPDGACRIRINNFCDDDVGTYKCTATNTFGVADTRSNLNIQIKEKEEIVSKKEFPPRFNPPLMDKFADIDETVRLSCKVDASPKATITWYKDGVPLRSNNRIIIENDNDGNCLLTINHSTESDDGAYRCVAINDIDYKICSFLF</sequence>
<dbReference type="SUPFAM" id="SSF48726">
    <property type="entry name" value="Immunoglobulin"/>
    <property type="match status" value="5"/>
</dbReference>
<dbReference type="AlphaFoldDB" id="A0A0N4T9K3"/>
<evidence type="ECO:0000256" key="6">
    <source>
        <dbReference type="ARBA" id="ARBA00023319"/>
    </source>
</evidence>
<dbReference type="FunFam" id="2.60.40.10:FF:000080">
    <property type="entry name" value="Myosin light chain kinase, smooth muscle"/>
    <property type="match status" value="1"/>
</dbReference>
<dbReference type="PANTHER" id="PTHR47633:SF4">
    <property type="entry name" value="MYOPALLADIN ISOFORM X1"/>
    <property type="match status" value="1"/>
</dbReference>